<keyword evidence="2" id="KW-1185">Reference proteome</keyword>
<evidence type="ECO:0000313" key="2">
    <source>
        <dbReference type="Proteomes" id="UP000484842"/>
    </source>
</evidence>
<accession>A0A7X1NYH8</accession>
<gene>
    <name evidence="1" type="ORF">F8S09_15805</name>
</gene>
<protein>
    <submittedName>
        <fullName evidence="1">Uncharacterized protein</fullName>
    </submittedName>
</protein>
<name>A0A7X1NYH8_9DEIO</name>
<proteinExistence type="predicted"/>
<comment type="caution">
    <text evidence="1">The sequence shown here is derived from an EMBL/GenBank/DDBJ whole genome shotgun (WGS) entry which is preliminary data.</text>
</comment>
<dbReference type="InterPro" id="IPR011990">
    <property type="entry name" value="TPR-like_helical_dom_sf"/>
</dbReference>
<dbReference type="Gene3D" id="1.25.40.10">
    <property type="entry name" value="Tetratricopeptide repeat domain"/>
    <property type="match status" value="1"/>
</dbReference>
<dbReference type="EMBL" id="WBSL01000015">
    <property type="protein sequence ID" value="MPY68122.1"/>
    <property type="molecule type" value="Genomic_DNA"/>
</dbReference>
<organism evidence="1 2">
    <name type="scientific">Deinococcus terrestris</name>
    <dbReference type="NCBI Taxonomy" id="2651870"/>
    <lineage>
        <taxon>Bacteria</taxon>
        <taxon>Thermotogati</taxon>
        <taxon>Deinococcota</taxon>
        <taxon>Deinococci</taxon>
        <taxon>Deinococcales</taxon>
        <taxon>Deinococcaceae</taxon>
        <taxon>Deinococcus</taxon>
    </lineage>
</organism>
<reference evidence="1 2" key="1">
    <citation type="submission" date="2019-10" db="EMBL/GenBank/DDBJ databases">
        <title>Deinococcus sp. isolated from soil.</title>
        <authorList>
            <person name="Li Y."/>
            <person name="Wang J."/>
        </authorList>
    </citation>
    <scope>NUCLEOTIDE SEQUENCE [LARGE SCALE GENOMIC DNA]</scope>
    <source>
        <strain evidence="1 2">SDU3-2</strain>
    </source>
</reference>
<dbReference type="AlphaFoldDB" id="A0A7X1NYH8"/>
<dbReference type="Proteomes" id="UP000484842">
    <property type="component" value="Unassembled WGS sequence"/>
</dbReference>
<sequence length="576" mass="64603">MTLELDTTLDLANWPDVLSWAAEASARGHSQLDIATAFLSQGSALGNIRAFTHLMRDPSFTKERGLSILKEAYTTTTDQLVKIIVLVTAHHTGARESLHSGERNEKTNKSGMQILQEYLRDIQGMGRIGMLPLEAEYRIFHAMLVTALTLNASQDVQQLISRLMGIAEIIGHKELTNRTTDFCTTALVSTSNYSESIALGRPQLQKPLVPGMQSSYVGVIVDMANAFLHIGAYKKSRQFLQEGLEKIPNSSSLLGYFQWIEAQSGHLSQTEELPKNWDRVARYGWQIEAFRELSRALAEGPHRAHHRRQHFLRIVEITNEGVDTRLSHDSTVERWLRARARLGLGEYSLARSELSRGEPCRPEDLLHRAWTNALHLELGMTVLPQLLKPMQELEEEARRIYADLQKIEHADPEGLTQLTARWMPAAVAYLGLMPDAIPDCRKALENVFRIKDRKSRWSMTVLPPALALSLTLDALGQEYQPGFSTNTNYQLRPLKQKVGDAEVWGPVVAPVTLALGLLRGGYLDAAREWLSVTRMAPEARGDLGEIAENIQVSFKQAAQGVLSFHQLLQRLEVLMV</sequence>
<evidence type="ECO:0000313" key="1">
    <source>
        <dbReference type="EMBL" id="MPY68122.1"/>
    </source>
</evidence>
<dbReference type="RefSeq" id="WP_152872434.1">
    <property type="nucleotide sequence ID" value="NZ_WBSL01000015.1"/>
</dbReference>